<feature type="domain" description="GIY-YIG" evidence="1">
    <location>
        <begin position="63"/>
        <end position="145"/>
    </location>
</feature>
<dbReference type="InterPro" id="IPR035901">
    <property type="entry name" value="GIY-YIG_endonuc_sf"/>
</dbReference>
<accession>E2AXT8</accession>
<organism evidence="3">
    <name type="scientific">Camponotus floridanus</name>
    <name type="common">Florida carpenter ant</name>
    <dbReference type="NCBI Taxonomy" id="104421"/>
    <lineage>
        <taxon>Eukaryota</taxon>
        <taxon>Metazoa</taxon>
        <taxon>Ecdysozoa</taxon>
        <taxon>Arthropoda</taxon>
        <taxon>Hexapoda</taxon>
        <taxon>Insecta</taxon>
        <taxon>Pterygota</taxon>
        <taxon>Neoptera</taxon>
        <taxon>Endopterygota</taxon>
        <taxon>Hymenoptera</taxon>
        <taxon>Apocrita</taxon>
        <taxon>Aculeata</taxon>
        <taxon>Formicoidea</taxon>
        <taxon>Formicidae</taxon>
        <taxon>Formicinae</taxon>
        <taxon>Camponotus</taxon>
    </lineage>
</organism>
<dbReference type="EMBL" id="GL443688">
    <property type="protein sequence ID" value="EFN61751.1"/>
    <property type="molecule type" value="Genomic_DNA"/>
</dbReference>
<evidence type="ECO:0000259" key="1">
    <source>
        <dbReference type="PROSITE" id="PS50164"/>
    </source>
</evidence>
<dbReference type="InParanoid" id="E2AXT8"/>
<feature type="non-terminal residue" evidence="2">
    <location>
        <position position="152"/>
    </location>
</feature>
<dbReference type="OrthoDB" id="7551835at2759"/>
<reference evidence="2 3" key="1">
    <citation type="journal article" date="2010" name="Science">
        <title>Genomic comparison of the ants Camponotus floridanus and Harpegnathos saltator.</title>
        <authorList>
            <person name="Bonasio R."/>
            <person name="Zhang G."/>
            <person name="Ye C."/>
            <person name="Mutti N.S."/>
            <person name="Fang X."/>
            <person name="Qin N."/>
            <person name="Donahue G."/>
            <person name="Yang P."/>
            <person name="Li Q."/>
            <person name="Li C."/>
            <person name="Zhang P."/>
            <person name="Huang Z."/>
            <person name="Berger S.L."/>
            <person name="Reinberg D."/>
            <person name="Wang J."/>
            <person name="Liebig J."/>
        </authorList>
    </citation>
    <scope>NUCLEOTIDE SEQUENCE [LARGE SCALE GENOMIC DNA]</scope>
    <source>
        <strain evidence="3">C129</strain>
    </source>
</reference>
<protein>
    <recommendedName>
        <fullName evidence="1">GIY-YIG domain-containing protein</fullName>
    </recommendedName>
</protein>
<dbReference type="Gene3D" id="3.40.1440.10">
    <property type="entry name" value="GIY-YIG endonuclease"/>
    <property type="match status" value="1"/>
</dbReference>
<gene>
    <name evidence="2" type="ORF">EAG_05118</name>
</gene>
<dbReference type="CDD" id="cd10442">
    <property type="entry name" value="GIY-YIG_PLEs"/>
    <property type="match status" value="1"/>
</dbReference>
<name>E2AXT8_CAMFO</name>
<dbReference type="PROSITE" id="PS50164">
    <property type="entry name" value="GIY_YIG"/>
    <property type="match status" value="1"/>
</dbReference>
<proteinExistence type="predicted"/>
<keyword evidence="3" id="KW-1185">Reference proteome</keyword>
<dbReference type="OMA" id="IPKFANT"/>
<evidence type="ECO:0000313" key="2">
    <source>
        <dbReference type="EMBL" id="EFN61751.1"/>
    </source>
</evidence>
<dbReference type="AlphaFoldDB" id="E2AXT8"/>
<evidence type="ECO:0000313" key="3">
    <source>
        <dbReference type="Proteomes" id="UP000000311"/>
    </source>
</evidence>
<dbReference type="Proteomes" id="UP000000311">
    <property type="component" value="Unassembled WGS sequence"/>
</dbReference>
<sequence length="152" mass="17883">DTANNSQNDNEPFSYFTVPFLLLLTNKLENILKDTNTKLSYFSLNKLNSIVKAHKDAIPKFANTNVIYKIECDNCDASYVGQTGRKLITRINEHRKNINYNTRSQSVITEHKLNYNHEFKWNEVKILDKETFYNKRIISEMLFIKRQTNSLN</sequence>
<feature type="non-terminal residue" evidence="2">
    <location>
        <position position="1"/>
    </location>
</feature>
<dbReference type="SUPFAM" id="SSF82771">
    <property type="entry name" value="GIY-YIG endonuclease"/>
    <property type="match status" value="1"/>
</dbReference>
<dbReference type="InterPro" id="IPR000305">
    <property type="entry name" value="GIY-YIG_endonuc"/>
</dbReference>